<evidence type="ECO:0000313" key="3">
    <source>
        <dbReference type="Proteomes" id="UP000033658"/>
    </source>
</evidence>
<dbReference type="RefSeq" id="WP_045503362.1">
    <property type="nucleotide sequence ID" value="NZ_JYGL01000001.1"/>
</dbReference>
<reference evidence="2 3" key="1">
    <citation type="submission" date="2015-02" db="EMBL/GenBank/DDBJ databases">
        <title>Evolution of amylase-binding proteins of oral streptococcal species.</title>
        <authorList>
            <person name="Haase E.M."/>
        </authorList>
    </citation>
    <scope>NUCLEOTIDE SEQUENCE [LARGE SCALE GENOMIC DNA]</scope>
    <source>
        <strain evidence="2 3">G9B</strain>
    </source>
</reference>
<dbReference type="NCBIfam" id="NF002543">
    <property type="entry name" value="PRK02101.1-4"/>
    <property type="match status" value="1"/>
</dbReference>
<accession>A0AAW3H6N6</accession>
<dbReference type="GO" id="GO:0005829">
    <property type="term" value="C:cytosol"/>
    <property type="evidence" value="ECO:0007669"/>
    <property type="project" value="TreeGrafter"/>
</dbReference>
<name>A0AAW3H6N6_STRGN</name>
<evidence type="ECO:0000313" key="2">
    <source>
        <dbReference type="EMBL" id="KJQ58824.1"/>
    </source>
</evidence>
<dbReference type="PANTHER" id="PTHR30283:SF4">
    <property type="entry name" value="PEROXIDE STRESS RESISTANCE PROTEIN YAAA"/>
    <property type="match status" value="1"/>
</dbReference>
<protein>
    <recommendedName>
        <fullName evidence="1">UPF0246 protein TZ86_00669</fullName>
    </recommendedName>
</protein>
<evidence type="ECO:0000256" key="1">
    <source>
        <dbReference type="HAMAP-Rule" id="MF_00652"/>
    </source>
</evidence>
<dbReference type="Pfam" id="PF03883">
    <property type="entry name" value="H2O2_YaaD"/>
    <property type="match status" value="1"/>
</dbReference>
<dbReference type="InterPro" id="IPR005583">
    <property type="entry name" value="YaaA"/>
</dbReference>
<sequence>MKILIPTAKELNTQVAQIEPESLSEQTKLIIQALSQYSVTDLAQLYQIRPEKAEEEYQRIQELQNETAPTYPALYLFDGLMYRNIKRKDLSKEEERYIRNHLLITSSLYGVIPALAPIAPHRLDFMTKLKVEKQSLKKLWTETYGQAVADQETLLSLLSSEFEDVFPKEVRDKMIRFKFMEEKDGKRKIHSTISKKARGQFLTALIEDQIQNIEDIKKLSFAGFTYLPDMSSEQELVYVKEA</sequence>
<organism evidence="2 3">
    <name type="scientific">Streptococcus gordonii</name>
    <dbReference type="NCBI Taxonomy" id="1302"/>
    <lineage>
        <taxon>Bacteria</taxon>
        <taxon>Bacillati</taxon>
        <taxon>Bacillota</taxon>
        <taxon>Bacilli</taxon>
        <taxon>Lactobacillales</taxon>
        <taxon>Streptococcaceae</taxon>
        <taxon>Streptococcus</taxon>
    </lineage>
</organism>
<comment type="similarity">
    <text evidence="1">Belongs to the UPF0246 family.</text>
</comment>
<dbReference type="Proteomes" id="UP000033658">
    <property type="component" value="Unassembled WGS sequence"/>
</dbReference>
<proteinExistence type="inferred from homology"/>
<dbReference type="EMBL" id="JYGL01000001">
    <property type="protein sequence ID" value="KJQ58824.1"/>
    <property type="molecule type" value="Genomic_DNA"/>
</dbReference>
<dbReference type="PANTHER" id="PTHR30283">
    <property type="entry name" value="PEROXIDE STRESS RESPONSE PROTEIN YAAA"/>
    <property type="match status" value="1"/>
</dbReference>
<gene>
    <name evidence="2" type="ORF">TZ86_00669</name>
</gene>
<dbReference type="GO" id="GO:0033194">
    <property type="term" value="P:response to hydroperoxide"/>
    <property type="evidence" value="ECO:0007669"/>
    <property type="project" value="TreeGrafter"/>
</dbReference>
<dbReference type="HAMAP" id="MF_00652">
    <property type="entry name" value="UPF0246"/>
    <property type="match status" value="1"/>
</dbReference>
<dbReference type="AlphaFoldDB" id="A0AAW3H6N6"/>
<comment type="caution">
    <text evidence="2">The sequence shown here is derived from an EMBL/GenBank/DDBJ whole genome shotgun (WGS) entry which is preliminary data.</text>
</comment>